<reference evidence="2 3" key="1">
    <citation type="submission" date="2019-06" db="EMBL/GenBank/DDBJ databases">
        <authorList>
            <person name="Broberg M."/>
        </authorList>
    </citation>
    <scope>NUCLEOTIDE SEQUENCE [LARGE SCALE GENOMIC DNA]</scope>
</reference>
<keyword evidence="1" id="KW-0175">Coiled coil</keyword>
<gene>
    <name evidence="2" type="ORF">CLO192961_LOCUS362861</name>
</gene>
<accession>A0ABY6UUN6</accession>
<feature type="coiled-coil region" evidence="1">
    <location>
        <begin position="70"/>
        <end position="97"/>
    </location>
</feature>
<organism evidence="2 3">
    <name type="scientific">Bionectria ochroleuca</name>
    <name type="common">Gliocladium roseum</name>
    <dbReference type="NCBI Taxonomy" id="29856"/>
    <lineage>
        <taxon>Eukaryota</taxon>
        <taxon>Fungi</taxon>
        <taxon>Dikarya</taxon>
        <taxon>Ascomycota</taxon>
        <taxon>Pezizomycotina</taxon>
        <taxon>Sordariomycetes</taxon>
        <taxon>Hypocreomycetidae</taxon>
        <taxon>Hypocreales</taxon>
        <taxon>Bionectriaceae</taxon>
        <taxon>Clonostachys</taxon>
    </lineage>
</organism>
<dbReference type="Proteomes" id="UP000766486">
    <property type="component" value="Unassembled WGS sequence"/>
</dbReference>
<evidence type="ECO:0000313" key="2">
    <source>
        <dbReference type="EMBL" id="VUC33855.1"/>
    </source>
</evidence>
<evidence type="ECO:0000313" key="3">
    <source>
        <dbReference type="Proteomes" id="UP000766486"/>
    </source>
</evidence>
<comment type="caution">
    <text evidence="2">The sequence shown here is derived from an EMBL/GenBank/DDBJ whole genome shotgun (WGS) entry which is preliminary data.</text>
</comment>
<name>A0ABY6UUN6_BIOOC</name>
<sequence length="193" mass="21992">MEEPHRHLGFKILSGGRNSLILPMEPTNTPEAEQQSVIERNNLLLWSITDANRRLSEVETRFRLEISKTKRQHSAELAESKSEIAHLKSEISKMKNKQNGESAKIEDQITDSMTETKKKIGNKMSELKSYVQFEIGGCKAKVELTDKKLKAKLSELEKSQANLGDVIIQAVLKEMAQHQKPDREEQDLMPQLL</sequence>
<proteinExistence type="predicted"/>
<keyword evidence="3" id="KW-1185">Reference proteome</keyword>
<protein>
    <submittedName>
        <fullName evidence="2">Uncharacterized protein</fullName>
    </submittedName>
</protein>
<evidence type="ECO:0000256" key="1">
    <source>
        <dbReference type="SAM" id="Coils"/>
    </source>
</evidence>
<dbReference type="EMBL" id="CABFNS010000872">
    <property type="protein sequence ID" value="VUC33855.1"/>
    <property type="molecule type" value="Genomic_DNA"/>
</dbReference>